<reference evidence="2" key="4">
    <citation type="submission" date="2019-03" db="UniProtKB">
        <authorList>
            <consortium name="EnsemblPlants"/>
        </authorList>
    </citation>
    <scope>IDENTIFICATION</scope>
</reference>
<evidence type="ECO:0000313" key="3">
    <source>
        <dbReference type="Proteomes" id="UP000015105"/>
    </source>
</evidence>
<dbReference type="EnsemblPlants" id="AET2Gv21051800.5">
    <property type="protein sequence ID" value="AET2Gv21051800.5"/>
    <property type="gene ID" value="AET2Gv21051800"/>
</dbReference>
<keyword evidence="1" id="KW-0472">Membrane</keyword>
<dbReference type="Proteomes" id="UP000015105">
    <property type="component" value="Chromosome 2D"/>
</dbReference>
<reference evidence="3" key="1">
    <citation type="journal article" date="2014" name="Science">
        <title>Ancient hybridizations among the ancestral genomes of bread wheat.</title>
        <authorList>
            <consortium name="International Wheat Genome Sequencing Consortium,"/>
            <person name="Marcussen T."/>
            <person name="Sandve S.R."/>
            <person name="Heier L."/>
            <person name="Spannagl M."/>
            <person name="Pfeifer M."/>
            <person name="Jakobsen K.S."/>
            <person name="Wulff B.B."/>
            <person name="Steuernagel B."/>
            <person name="Mayer K.F."/>
            <person name="Olsen O.A."/>
        </authorList>
    </citation>
    <scope>NUCLEOTIDE SEQUENCE [LARGE SCALE GENOMIC DNA]</scope>
    <source>
        <strain evidence="3">cv. AL8/78</strain>
    </source>
</reference>
<keyword evidence="1" id="KW-0812">Transmembrane</keyword>
<evidence type="ECO:0000313" key="2">
    <source>
        <dbReference type="EnsemblPlants" id="AET2Gv21051800.5"/>
    </source>
</evidence>
<reference evidence="2" key="3">
    <citation type="journal article" date="2017" name="Nature">
        <title>Genome sequence of the progenitor of the wheat D genome Aegilops tauschii.</title>
        <authorList>
            <person name="Luo M.C."/>
            <person name="Gu Y.Q."/>
            <person name="Puiu D."/>
            <person name="Wang H."/>
            <person name="Twardziok S.O."/>
            <person name="Deal K.R."/>
            <person name="Huo N."/>
            <person name="Zhu T."/>
            <person name="Wang L."/>
            <person name="Wang Y."/>
            <person name="McGuire P.E."/>
            <person name="Liu S."/>
            <person name="Long H."/>
            <person name="Ramasamy R.K."/>
            <person name="Rodriguez J.C."/>
            <person name="Van S.L."/>
            <person name="Yuan L."/>
            <person name="Wang Z."/>
            <person name="Xia Z."/>
            <person name="Xiao L."/>
            <person name="Anderson O.D."/>
            <person name="Ouyang S."/>
            <person name="Liang Y."/>
            <person name="Zimin A.V."/>
            <person name="Pertea G."/>
            <person name="Qi P."/>
            <person name="Bennetzen J.L."/>
            <person name="Dai X."/>
            <person name="Dawson M.W."/>
            <person name="Muller H.G."/>
            <person name="Kugler K."/>
            <person name="Rivarola-Duarte L."/>
            <person name="Spannagl M."/>
            <person name="Mayer K.F.X."/>
            <person name="Lu F.H."/>
            <person name="Bevan M.W."/>
            <person name="Leroy P."/>
            <person name="Li P."/>
            <person name="You F.M."/>
            <person name="Sun Q."/>
            <person name="Liu Z."/>
            <person name="Lyons E."/>
            <person name="Wicker T."/>
            <person name="Salzberg S.L."/>
            <person name="Devos K.M."/>
            <person name="Dvorak J."/>
        </authorList>
    </citation>
    <scope>NUCLEOTIDE SEQUENCE [LARGE SCALE GENOMIC DNA]</scope>
    <source>
        <strain evidence="2">cv. AL8/78</strain>
    </source>
</reference>
<dbReference type="AlphaFoldDB" id="A0A453D167"/>
<reference evidence="3" key="2">
    <citation type="journal article" date="2017" name="Nat. Plants">
        <title>The Aegilops tauschii genome reveals multiple impacts of transposons.</title>
        <authorList>
            <person name="Zhao G."/>
            <person name="Zou C."/>
            <person name="Li K."/>
            <person name="Wang K."/>
            <person name="Li T."/>
            <person name="Gao L."/>
            <person name="Zhang X."/>
            <person name="Wang H."/>
            <person name="Yang Z."/>
            <person name="Liu X."/>
            <person name="Jiang W."/>
            <person name="Mao L."/>
            <person name="Kong X."/>
            <person name="Jiao Y."/>
            <person name="Jia J."/>
        </authorList>
    </citation>
    <scope>NUCLEOTIDE SEQUENCE [LARGE SCALE GENOMIC DNA]</scope>
    <source>
        <strain evidence="3">cv. AL8/78</strain>
    </source>
</reference>
<proteinExistence type="predicted"/>
<feature type="transmembrane region" description="Helical" evidence="1">
    <location>
        <begin position="24"/>
        <end position="42"/>
    </location>
</feature>
<accession>A0A453D167</accession>
<reference evidence="2" key="5">
    <citation type="journal article" date="2021" name="G3 (Bethesda)">
        <title>Aegilops tauschii genome assembly Aet v5.0 features greater sequence contiguity and improved annotation.</title>
        <authorList>
            <person name="Wang L."/>
            <person name="Zhu T."/>
            <person name="Rodriguez J.C."/>
            <person name="Deal K.R."/>
            <person name="Dubcovsky J."/>
            <person name="McGuire P.E."/>
            <person name="Lux T."/>
            <person name="Spannagl M."/>
            <person name="Mayer K.F.X."/>
            <person name="Baldrich P."/>
            <person name="Meyers B.C."/>
            <person name="Huo N."/>
            <person name="Gu Y.Q."/>
            <person name="Zhou H."/>
            <person name="Devos K.M."/>
            <person name="Bennetzen J.L."/>
            <person name="Unver T."/>
            <person name="Budak H."/>
            <person name="Gulick P.J."/>
            <person name="Galiba G."/>
            <person name="Kalapos B."/>
            <person name="Nelson D.R."/>
            <person name="Li P."/>
            <person name="You F.M."/>
            <person name="Luo M.C."/>
            <person name="Dvorak J."/>
        </authorList>
    </citation>
    <scope>NUCLEOTIDE SEQUENCE [LARGE SCALE GENOMIC DNA]</scope>
    <source>
        <strain evidence="2">cv. AL8/78</strain>
    </source>
</reference>
<protein>
    <submittedName>
        <fullName evidence="2">Uncharacterized protein</fullName>
    </submittedName>
</protein>
<name>A0A453D167_AEGTS</name>
<keyword evidence="1" id="KW-1133">Transmembrane helix</keyword>
<sequence>MFFRKGLSKNSQTSSNLFAKQQTYSTLFLLLLKPIMGVFLIIES</sequence>
<evidence type="ECO:0000256" key="1">
    <source>
        <dbReference type="SAM" id="Phobius"/>
    </source>
</evidence>
<keyword evidence="3" id="KW-1185">Reference proteome</keyword>
<dbReference type="Gramene" id="AET2Gv21051800.5">
    <property type="protein sequence ID" value="AET2Gv21051800.5"/>
    <property type="gene ID" value="AET2Gv21051800"/>
</dbReference>
<organism evidence="2 3">
    <name type="scientific">Aegilops tauschii subsp. strangulata</name>
    <name type="common">Goatgrass</name>
    <dbReference type="NCBI Taxonomy" id="200361"/>
    <lineage>
        <taxon>Eukaryota</taxon>
        <taxon>Viridiplantae</taxon>
        <taxon>Streptophyta</taxon>
        <taxon>Embryophyta</taxon>
        <taxon>Tracheophyta</taxon>
        <taxon>Spermatophyta</taxon>
        <taxon>Magnoliopsida</taxon>
        <taxon>Liliopsida</taxon>
        <taxon>Poales</taxon>
        <taxon>Poaceae</taxon>
        <taxon>BOP clade</taxon>
        <taxon>Pooideae</taxon>
        <taxon>Triticodae</taxon>
        <taxon>Triticeae</taxon>
        <taxon>Triticinae</taxon>
        <taxon>Aegilops</taxon>
    </lineage>
</organism>